<reference evidence="1" key="1">
    <citation type="journal article" date="2015" name="Nature">
        <title>Complex archaea that bridge the gap between prokaryotes and eukaryotes.</title>
        <authorList>
            <person name="Spang A."/>
            <person name="Saw J.H."/>
            <person name="Jorgensen S.L."/>
            <person name="Zaremba-Niedzwiedzka K."/>
            <person name="Martijn J."/>
            <person name="Lind A.E."/>
            <person name="van Eijk R."/>
            <person name="Schleper C."/>
            <person name="Guy L."/>
            <person name="Ettema T.J."/>
        </authorList>
    </citation>
    <scope>NUCLEOTIDE SEQUENCE</scope>
</reference>
<sequence>MKFRITKRDGSKVDIESDIKIEIMQTIDGKALCFNYHIDDYNINIRDIPKEDIHSIIFFWL</sequence>
<gene>
    <name evidence="1" type="ORF">LCGC14_1615670</name>
</gene>
<dbReference type="AlphaFoldDB" id="A0A0F9ITT4"/>
<comment type="caution">
    <text evidence="1">The sequence shown here is derived from an EMBL/GenBank/DDBJ whole genome shotgun (WGS) entry which is preliminary data.</text>
</comment>
<accession>A0A0F9ITT4</accession>
<proteinExistence type="predicted"/>
<evidence type="ECO:0000313" key="1">
    <source>
        <dbReference type="EMBL" id="KKM23394.1"/>
    </source>
</evidence>
<organism evidence="1">
    <name type="scientific">marine sediment metagenome</name>
    <dbReference type="NCBI Taxonomy" id="412755"/>
    <lineage>
        <taxon>unclassified sequences</taxon>
        <taxon>metagenomes</taxon>
        <taxon>ecological metagenomes</taxon>
    </lineage>
</organism>
<name>A0A0F9ITT4_9ZZZZ</name>
<protein>
    <submittedName>
        <fullName evidence="1">Uncharacterized protein</fullName>
    </submittedName>
</protein>
<dbReference type="EMBL" id="LAZR01013134">
    <property type="protein sequence ID" value="KKM23394.1"/>
    <property type="molecule type" value="Genomic_DNA"/>
</dbReference>